<sequence>MSPRSSSVGYLSRKALPIKRNDAEPLTREDVQYDLLHHIFCDPQAVFTGQTPGSSGKVNFCDLYVNALYHSSKCSKVLKDKMIETPAFAVELAKISLLTNVGRINTTMAFFPEMKTALRTYHPVPSLQKTDGNAQDAPRIKNCLKAALLPSELKSMPPSTPEEILQRARARQLPPTSVVNLVFVLANHAAPLAATHFDPPLNFLDLFLPMKISSVDRAKAFLWLMFHYLEGPDQPNPYDDDYSRQNPGKVPRLGRLSDAETAEENVDTAGEIEWGKTMSARRNHFLQRLVTSQENEKKARSGQTTPSIQRADSSSSRTRLARPPGDGAREKPYIHYMPPQRSAPLPNPLAMVIRPFTLSTAAEPQAGGSNAHSLQRSMLDHAWHVITKTNPLADSDEDPMDEYVRADYSEWPPIPYVTSNPYTVVVARRVDVIGRLRGKPPTPPPEPVPADVSGASYSANSAPDSREHRWRTVESWK</sequence>
<dbReference type="GO" id="GO:0031011">
    <property type="term" value="C:Ino80 complex"/>
    <property type="evidence" value="ECO:0007669"/>
    <property type="project" value="InterPro"/>
</dbReference>
<dbReference type="OrthoDB" id="5413003at2759"/>
<dbReference type="PANTHER" id="PTHR37287">
    <property type="entry name" value="INO EIGHTY SUBUNIT 1"/>
    <property type="match status" value="1"/>
</dbReference>
<feature type="region of interest" description="Disordered" evidence="1">
    <location>
        <begin position="237"/>
        <end position="266"/>
    </location>
</feature>
<reference evidence="3" key="2">
    <citation type="submission" date="2015-01" db="EMBL/GenBank/DDBJ databases">
        <title>Evolutionary Origins and Diversification of the Mycorrhizal Mutualists.</title>
        <authorList>
            <consortium name="DOE Joint Genome Institute"/>
            <consortium name="Mycorrhizal Genomics Consortium"/>
            <person name="Kohler A."/>
            <person name="Kuo A."/>
            <person name="Nagy L.G."/>
            <person name="Floudas D."/>
            <person name="Copeland A."/>
            <person name="Barry K.W."/>
            <person name="Cichocki N."/>
            <person name="Veneault-Fourrey C."/>
            <person name="LaButti K."/>
            <person name="Lindquist E.A."/>
            <person name="Lipzen A."/>
            <person name="Lundell T."/>
            <person name="Morin E."/>
            <person name="Murat C."/>
            <person name="Riley R."/>
            <person name="Ohm R."/>
            <person name="Sun H."/>
            <person name="Tunlid A."/>
            <person name="Henrissat B."/>
            <person name="Grigoriev I.V."/>
            <person name="Hibbett D.S."/>
            <person name="Martin F."/>
        </authorList>
    </citation>
    <scope>NUCLEOTIDE SEQUENCE [LARGE SCALE GENOMIC DNA]</scope>
    <source>
        <strain evidence="3">441</strain>
    </source>
</reference>
<dbReference type="InterPro" id="IPR038014">
    <property type="entry name" value="Ies1"/>
</dbReference>
<gene>
    <name evidence="2" type="ORF">PISMIDRAFT_657293</name>
</gene>
<dbReference type="PANTHER" id="PTHR37287:SF1">
    <property type="entry name" value="INO EIGHTY SUBUNIT 1"/>
    <property type="match status" value="1"/>
</dbReference>
<name>A0A0C9ZHB6_9AGAM</name>
<feature type="compositionally biased region" description="Polar residues" evidence="1">
    <location>
        <begin position="301"/>
        <end position="318"/>
    </location>
</feature>
<evidence type="ECO:0000313" key="2">
    <source>
        <dbReference type="EMBL" id="KIK28641.1"/>
    </source>
</evidence>
<evidence type="ECO:0000256" key="1">
    <source>
        <dbReference type="SAM" id="MobiDB-lite"/>
    </source>
</evidence>
<protein>
    <recommendedName>
        <fullName evidence="4">Ino eighty subunit 1</fullName>
    </recommendedName>
</protein>
<organism evidence="2 3">
    <name type="scientific">Pisolithus microcarpus 441</name>
    <dbReference type="NCBI Taxonomy" id="765257"/>
    <lineage>
        <taxon>Eukaryota</taxon>
        <taxon>Fungi</taxon>
        <taxon>Dikarya</taxon>
        <taxon>Basidiomycota</taxon>
        <taxon>Agaricomycotina</taxon>
        <taxon>Agaricomycetes</taxon>
        <taxon>Agaricomycetidae</taxon>
        <taxon>Boletales</taxon>
        <taxon>Sclerodermatineae</taxon>
        <taxon>Pisolithaceae</taxon>
        <taxon>Pisolithus</taxon>
    </lineage>
</organism>
<accession>A0A0C9ZHB6</accession>
<dbReference type="HOGENOM" id="CLU_007606_2_1_1"/>
<dbReference type="STRING" id="765257.A0A0C9ZHB6"/>
<reference evidence="2 3" key="1">
    <citation type="submission" date="2014-04" db="EMBL/GenBank/DDBJ databases">
        <authorList>
            <consortium name="DOE Joint Genome Institute"/>
            <person name="Kuo A."/>
            <person name="Kohler A."/>
            <person name="Costa M.D."/>
            <person name="Nagy L.G."/>
            <person name="Floudas D."/>
            <person name="Copeland A."/>
            <person name="Barry K.W."/>
            <person name="Cichocki N."/>
            <person name="Veneault-Fourrey C."/>
            <person name="LaButti K."/>
            <person name="Lindquist E.A."/>
            <person name="Lipzen A."/>
            <person name="Lundell T."/>
            <person name="Morin E."/>
            <person name="Murat C."/>
            <person name="Sun H."/>
            <person name="Tunlid A."/>
            <person name="Henrissat B."/>
            <person name="Grigoriev I.V."/>
            <person name="Hibbett D.S."/>
            <person name="Martin F."/>
            <person name="Nordberg H.P."/>
            <person name="Cantor M.N."/>
            <person name="Hua S.X."/>
        </authorList>
    </citation>
    <scope>NUCLEOTIDE SEQUENCE [LARGE SCALE GENOMIC DNA]</scope>
    <source>
        <strain evidence="2 3">441</strain>
    </source>
</reference>
<proteinExistence type="predicted"/>
<dbReference type="Proteomes" id="UP000054018">
    <property type="component" value="Unassembled WGS sequence"/>
</dbReference>
<feature type="region of interest" description="Disordered" evidence="1">
    <location>
        <begin position="291"/>
        <end position="333"/>
    </location>
</feature>
<dbReference type="AlphaFoldDB" id="A0A0C9ZHB6"/>
<evidence type="ECO:0000313" key="3">
    <source>
        <dbReference type="Proteomes" id="UP000054018"/>
    </source>
</evidence>
<keyword evidence="3" id="KW-1185">Reference proteome</keyword>
<feature type="compositionally biased region" description="Basic and acidic residues" evidence="1">
    <location>
        <begin position="464"/>
        <end position="477"/>
    </location>
</feature>
<dbReference type="EMBL" id="KN833692">
    <property type="protein sequence ID" value="KIK28641.1"/>
    <property type="molecule type" value="Genomic_DNA"/>
</dbReference>
<feature type="region of interest" description="Disordered" evidence="1">
    <location>
        <begin position="434"/>
        <end position="477"/>
    </location>
</feature>
<evidence type="ECO:0008006" key="4">
    <source>
        <dbReference type="Google" id="ProtNLM"/>
    </source>
</evidence>